<organism evidence="1 2">
    <name type="scientific">Zalaria obscura</name>
    <dbReference type="NCBI Taxonomy" id="2024903"/>
    <lineage>
        <taxon>Eukaryota</taxon>
        <taxon>Fungi</taxon>
        <taxon>Dikarya</taxon>
        <taxon>Ascomycota</taxon>
        <taxon>Pezizomycotina</taxon>
        <taxon>Dothideomycetes</taxon>
        <taxon>Dothideomycetidae</taxon>
        <taxon>Dothideales</taxon>
        <taxon>Zalariaceae</taxon>
        <taxon>Zalaria</taxon>
    </lineage>
</organism>
<comment type="caution">
    <text evidence="1">The sequence shown here is derived from an EMBL/GenBank/DDBJ whole genome shotgun (WGS) entry which is preliminary data.</text>
</comment>
<evidence type="ECO:0000313" key="1">
    <source>
        <dbReference type="EMBL" id="KAK8207910.1"/>
    </source>
</evidence>
<protein>
    <submittedName>
        <fullName evidence="1">Uncharacterized protein</fullName>
    </submittedName>
</protein>
<dbReference type="Proteomes" id="UP001320706">
    <property type="component" value="Unassembled WGS sequence"/>
</dbReference>
<keyword evidence="2" id="KW-1185">Reference proteome</keyword>
<dbReference type="EMBL" id="JAMKPW020000020">
    <property type="protein sequence ID" value="KAK8207910.1"/>
    <property type="molecule type" value="Genomic_DNA"/>
</dbReference>
<evidence type="ECO:0000313" key="2">
    <source>
        <dbReference type="Proteomes" id="UP001320706"/>
    </source>
</evidence>
<reference evidence="1" key="1">
    <citation type="submission" date="2024-02" db="EMBL/GenBank/DDBJ databases">
        <title>Metagenome Assembled Genome of Zalaria obscura JY119.</title>
        <authorList>
            <person name="Vighnesh L."/>
            <person name="Jagadeeshwari U."/>
            <person name="Venkata Ramana C."/>
            <person name="Sasikala C."/>
        </authorList>
    </citation>
    <scope>NUCLEOTIDE SEQUENCE</scope>
    <source>
        <strain evidence="1">JY119</strain>
    </source>
</reference>
<name>A0ACC3SEE6_9PEZI</name>
<proteinExistence type="predicted"/>
<sequence>MAPNGGSEIEKRPLKRRRTDSPPRHAPQHYQKPPAYTEPALQDETVIQGQMLKCISTSLAIAGFDSVLPSALEAFRAEAEEYMLHLLSTVKQSMNSSRRIYPTQVDFETAFTNLGIEPSSLEPHLELSLPEPITSTRLPRPDPPPPAPVNLAPMLGSELAGLQQRVQQPYIPQHFPALPSRHAWQSTAVFTEREKDARKIRERATQEGILAEQALRKLTASNKPRIRSGGAREEDLKREKVWQDTLGSLLEEGGNGEGDSAFGGSFATQGTREDGQTAETLRTGGGMLVNHDRGHWRRGAPMMVR</sequence>
<accession>A0ACC3SEE6</accession>
<gene>
    <name evidence="1" type="ORF">M8818_004163</name>
</gene>